<proteinExistence type="predicted"/>
<evidence type="ECO:0000313" key="3">
    <source>
        <dbReference type="EMBL" id="KYK57465.1"/>
    </source>
</evidence>
<feature type="chain" id="PRO_5007580642" description="Hemerythrin-like domain-containing protein" evidence="1">
    <location>
        <begin position="22"/>
        <end position="301"/>
    </location>
</feature>
<organism evidence="3 4">
    <name type="scientific">Drechmeria coniospora</name>
    <name type="common">Nematophagous fungus</name>
    <name type="synonym">Meria coniospora</name>
    <dbReference type="NCBI Taxonomy" id="98403"/>
    <lineage>
        <taxon>Eukaryota</taxon>
        <taxon>Fungi</taxon>
        <taxon>Dikarya</taxon>
        <taxon>Ascomycota</taxon>
        <taxon>Pezizomycotina</taxon>
        <taxon>Sordariomycetes</taxon>
        <taxon>Hypocreomycetidae</taxon>
        <taxon>Hypocreales</taxon>
        <taxon>Ophiocordycipitaceae</taxon>
        <taxon>Drechmeria</taxon>
    </lineage>
</organism>
<dbReference type="Pfam" id="PF01814">
    <property type="entry name" value="Hemerythrin"/>
    <property type="match status" value="1"/>
</dbReference>
<dbReference type="PANTHER" id="PTHR38048:SF2">
    <property type="entry name" value="HEMERYTHRIN-LIKE DOMAIN-CONTAINING PROTEIN"/>
    <property type="match status" value="1"/>
</dbReference>
<name>A0A151GK28_DRECN</name>
<evidence type="ECO:0000259" key="2">
    <source>
        <dbReference type="Pfam" id="PF01814"/>
    </source>
</evidence>
<dbReference type="PANTHER" id="PTHR38048">
    <property type="entry name" value="EXPRESSED PROTEIN"/>
    <property type="match status" value="1"/>
</dbReference>
<dbReference type="RefSeq" id="XP_040656817.1">
    <property type="nucleotide sequence ID" value="XM_040801784.1"/>
</dbReference>
<dbReference type="InterPro" id="IPR012312">
    <property type="entry name" value="Hemerythrin-like"/>
</dbReference>
<dbReference type="AlphaFoldDB" id="A0A151GK28"/>
<feature type="signal peptide" evidence="1">
    <location>
        <begin position="1"/>
        <end position="21"/>
    </location>
</feature>
<dbReference type="InParanoid" id="A0A151GK28"/>
<dbReference type="Proteomes" id="UP000076580">
    <property type="component" value="Chromosome 02"/>
</dbReference>
<dbReference type="Gene3D" id="1.20.120.520">
    <property type="entry name" value="nmb1532 protein domain like"/>
    <property type="match status" value="1"/>
</dbReference>
<dbReference type="EMBL" id="LAYC01000002">
    <property type="protein sequence ID" value="KYK57465.1"/>
    <property type="molecule type" value="Genomic_DNA"/>
</dbReference>
<accession>A0A151GK28</accession>
<dbReference type="STRING" id="98403.A0A151GK28"/>
<keyword evidence="1" id="KW-0732">Signal</keyword>
<gene>
    <name evidence="3" type="ORF">DCS_04475</name>
</gene>
<protein>
    <recommendedName>
        <fullName evidence="2">Hemerythrin-like domain-containing protein</fullName>
    </recommendedName>
</protein>
<evidence type="ECO:0000256" key="1">
    <source>
        <dbReference type="SAM" id="SignalP"/>
    </source>
</evidence>
<feature type="domain" description="Hemerythrin-like" evidence="2">
    <location>
        <begin position="69"/>
        <end position="184"/>
    </location>
</feature>
<dbReference type="CDD" id="cd12108">
    <property type="entry name" value="Hr-like"/>
    <property type="match status" value="1"/>
</dbReference>
<dbReference type="GeneID" id="63717118"/>
<evidence type="ECO:0000313" key="4">
    <source>
        <dbReference type="Proteomes" id="UP000076580"/>
    </source>
</evidence>
<keyword evidence="4" id="KW-1185">Reference proteome</keyword>
<reference evidence="3 4" key="1">
    <citation type="journal article" date="2016" name="Sci. Rep.">
        <title>Insights into Adaptations to a Near-Obligate Nematode Endoparasitic Lifestyle from the Finished Genome of Drechmeria coniospora.</title>
        <authorList>
            <person name="Zhang L."/>
            <person name="Zhou Z."/>
            <person name="Guo Q."/>
            <person name="Fokkens L."/>
            <person name="Miskei M."/>
            <person name="Pocsi I."/>
            <person name="Zhang W."/>
            <person name="Chen M."/>
            <person name="Wang L."/>
            <person name="Sun Y."/>
            <person name="Donzelli B.G."/>
            <person name="Gibson D.M."/>
            <person name="Nelson D.R."/>
            <person name="Luo J.G."/>
            <person name="Rep M."/>
            <person name="Liu H."/>
            <person name="Yang S."/>
            <person name="Wang J."/>
            <person name="Krasnoff S.B."/>
            <person name="Xu Y."/>
            <person name="Molnar I."/>
            <person name="Lin M."/>
        </authorList>
    </citation>
    <scope>NUCLEOTIDE SEQUENCE [LARGE SCALE GENOMIC DNA]</scope>
    <source>
        <strain evidence="3 4">ARSEF 6962</strain>
    </source>
</reference>
<sequence>MPGKWTSLLLFFAALWGAAVLRHSPLLYGASSGPTGSWANSPINIVPTMAYADNEGDLFVAAAGHMALLHNTIIRGFNSIHQQASHVKPQDAADFLSYTRTWLKFLRAHHATEEATLFPVIKDVLEDQSVLGEMHHEHERLHGGLSELDKLIASTDQGAPYDTRQLLDILESLRPTLEYHMHHEVSSIAELSRHSNAPARNSTEATAAGDLMATWGKNSISKGGLFDMVPFFLLNTDSTVDDGRWVAWPGMPKPVRWALVNVAGAVHGGWWRFASCNGHGRPRQLYATPVDDEAEAKNAEL</sequence>
<comment type="caution">
    <text evidence="3">The sequence shown here is derived from an EMBL/GenBank/DDBJ whole genome shotgun (WGS) entry which is preliminary data.</text>
</comment>
<dbReference type="InterPro" id="IPR053206">
    <property type="entry name" value="Dimeric_xanthone_biosynth"/>
</dbReference>